<feature type="domain" description="SANT" evidence="6">
    <location>
        <begin position="76"/>
        <end position="126"/>
    </location>
</feature>
<dbReference type="InterPro" id="IPR051066">
    <property type="entry name" value="Trans_reg/Corepressor"/>
</dbReference>
<gene>
    <name evidence="7" type="primary">AlNc14C6G820</name>
    <name evidence="7" type="ORF">ALNC14_009080</name>
</gene>
<accession>F0W141</accession>
<proteinExistence type="predicted"/>
<dbReference type="Pfam" id="PF00249">
    <property type="entry name" value="Myb_DNA-binding"/>
    <property type="match status" value="2"/>
</dbReference>
<dbReference type="InterPro" id="IPR001005">
    <property type="entry name" value="SANT/Myb"/>
</dbReference>
<reference evidence="7" key="2">
    <citation type="submission" date="2011-02" db="EMBL/GenBank/DDBJ databases">
        <authorList>
            <person name="MacLean D."/>
        </authorList>
    </citation>
    <scope>NUCLEOTIDE SEQUENCE</scope>
</reference>
<dbReference type="InterPro" id="IPR009057">
    <property type="entry name" value="Homeodomain-like_sf"/>
</dbReference>
<evidence type="ECO:0000256" key="5">
    <source>
        <dbReference type="ARBA" id="ARBA00023242"/>
    </source>
</evidence>
<keyword evidence="2" id="KW-0863">Zinc-finger</keyword>
<sequence>MPSRSRSASQVRLQDEASAHGRNAKLHNFRRYLQSVESLYCHPKSHTQFHANFTRNFTQLRQIACDAFPSELRAVQFYEKWTYLEIGIFEECIDRFGKCFHKIAREIPGKSVRDVISFYYLWKRCNSDAVGRKRNKGRCTDKEQVDLQNMNSALRNNIDRYKGRRLLLGQFFRATRSLYGAKNSLQPLSKRFDLKKLKLEHVGAYRACIQGNAQLRPRNILDSWSPLDIHLFEQGIKQYGKCFHLVAQKVGTKTCGQVIAFYYVWKKEANSSS</sequence>
<keyword evidence="1" id="KW-0479">Metal-binding</keyword>
<dbReference type="AlphaFoldDB" id="F0W141"/>
<dbReference type="GO" id="GO:0005667">
    <property type="term" value="C:transcription regulator complex"/>
    <property type="evidence" value="ECO:0007669"/>
    <property type="project" value="TreeGrafter"/>
</dbReference>
<evidence type="ECO:0000313" key="7">
    <source>
        <dbReference type="EMBL" id="CCA14765.1"/>
    </source>
</evidence>
<dbReference type="Gene3D" id="1.10.10.60">
    <property type="entry name" value="Homeodomain-like"/>
    <property type="match status" value="2"/>
</dbReference>
<evidence type="ECO:0000259" key="6">
    <source>
        <dbReference type="PROSITE" id="PS51293"/>
    </source>
</evidence>
<dbReference type="HOGENOM" id="CLU_1020902_0_0_1"/>
<dbReference type="InterPro" id="IPR017884">
    <property type="entry name" value="SANT_dom"/>
</dbReference>
<dbReference type="FunFam" id="1.10.10.60:FF:000012">
    <property type="entry name" value="Metastasis-associated 1 family, member 3"/>
    <property type="match status" value="2"/>
</dbReference>
<keyword evidence="5" id="KW-0539">Nucleus</keyword>
<protein>
    <submittedName>
        <fullName evidence="7">Uncharacterized protein AlNc14C6G820</fullName>
    </submittedName>
</protein>
<dbReference type="GO" id="GO:0006357">
    <property type="term" value="P:regulation of transcription by RNA polymerase II"/>
    <property type="evidence" value="ECO:0007669"/>
    <property type="project" value="TreeGrafter"/>
</dbReference>
<organism evidence="7">
    <name type="scientific">Albugo laibachii Nc14</name>
    <dbReference type="NCBI Taxonomy" id="890382"/>
    <lineage>
        <taxon>Eukaryota</taxon>
        <taxon>Sar</taxon>
        <taxon>Stramenopiles</taxon>
        <taxon>Oomycota</taxon>
        <taxon>Peronosporomycetes</taxon>
        <taxon>Albuginales</taxon>
        <taxon>Albuginaceae</taxon>
        <taxon>Albugo</taxon>
    </lineage>
</organism>
<evidence type="ECO:0000256" key="1">
    <source>
        <dbReference type="ARBA" id="ARBA00022723"/>
    </source>
</evidence>
<feature type="domain" description="SANT" evidence="6">
    <location>
        <begin position="219"/>
        <end position="270"/>
    </location>
</feature>
<evidence type="ECO:0000256" key="3">
    <source>
        <dbReference type="ARBA" id="ARBA00022833"/>
    </source>
</evidence>
<dbReference type="GO" id="GO:0003677">
    <property type="term" value="F:DNA binding"/>
    <property type="evidence" value="ECO:0007669"/>
    <property type="project" value="UniProtKB-KW"/>
</dbReference>
<dbReference type="PROSITE" id="PS51293">
    <property type="entry name" value="SANT"/>
    <property type="match status" value="2"/>
</dbReference>
<dbReference type="GO" id="GO:0003714">
    <property type="term" value="F:transcription corepressor activity"/>
    <property type="evidence" value="ECO:0007669"/>
    <property type="project" value="TreeGrafter"/>
</dbReference>
<keyword evidence="3" id="KW-0862">Zinc</keyword>
<dbReference type="SUPFAM" id="SSF46689">
    <property type="entry name" value="Homeodomain-like"/>
    <property type="match status" value="2"/>
</dbReference>
<dbReference type="PANTHER" id="PTHR16089:SF40">
    <property type="entry name" value="SUPPRESSOR OF ACTIVATED EGL-4 PROTEIN 1"/>
    <property type="match status" value="1"/>
</dbReference>
<dbReference type="GO" id="GO:0008270">
    <property type="term" value="F:zinc ion binding"/>
    <property type="evidence" value="ECO:0007669"/>
    <property type="project" value="UniProtKB-KW"/>
</dbReference>
<dbReference type="SMART" id="SM00717">
    <property type="entry name" value="SANT"/>
    <property type="match status" value="2"/>
</dbReference>
<evidence type="ECO:0000256" key="4">
    <source>
        <dbReference type="ARBA" id="ARBA00023125"/>
    </source>
</evidence>
<name>F0W141_9STRA</name>
<evidence type="ECO:0000256" key="2">
    <source>
        <dbReference type="ARBA" id="ARBA00022771"/>
    </source>
</evidence>
<keyword evidence="4" id="KW-0238">DNA-binding</keyword>
<dbReference type="EMBL" id="FR824051">
    <property type="protein sequence ID" value="CCA14765.1"/>
    <property type="molecule type" value="Genomic_DNA"/>
</dbReference>
<reference evidence="7" key="1">
    <citation type="journal article" date="2011" name="PLoS Biol.">
        <title>Gene gain and loss during evolution of obligate parasitism in the white rust pathogen of Arabidopsis thaliana.</title>
        <authorList>
            <person name="Kemen E."/>
            <person name="Gardiner A."/>
            <person name="Schultz-Larsen T."/>
            <person name="Kemen A.C."/>
            <person name="Balmuth A.L."/>
            <person name="Robert-Seilaniantz A."/>
            <person name="Bailey K."/>
            <person name="Holub E."/>
            <person name="Studholme D.J."/>
            <person name="Maclean D."/>
            <person name="Jones J.D."/>
        </authorList>
    </citation>
    <scope>NUCLEOTIDE SEQUENCE</scope>
</reference>
<dbReference type="PANTHER" id="PTHR16089">
    <property type="entry name" value="REST COREPRESSOR COREST PROTEIN-RELATED"/>
    <property type="match status" value="1"/>
</dbReference>
<dbReference type="GO" id="GO:0000118">
    <property type="term" value="C:histone deacetylase complex"/>
    <property type="evidence" value="ECO:0007669"/>
    <property type="project" value="TreeGrafter"/>
</dbReference>